<proteinExistence type="predicted"/>
<dbReference type="EMBL" id="NIPV01000086">
    <property type="protein sequence ID" value="OWJ73891.1"/>
    <property type="molecule type" value="Genomic_DNA"/>
</dbReference>
<accession>A0ABX3ZQU6</accession>
<evidence type="ECO:0000256" key="2">
    <source>
        <dbReference type="ARBA" id="ARBA00022612"/>
    </source>
</evidence>
<dbReference type="Proteomes" id="UP000214673">
    <property type="component" value="Unassembled WGS sequence"/>
</dbReference>
<comment type="caution">
    <text evidence="8">The sequence shown here is derived from an EMBL/GenBank/DDBJ whole genome shotgun (WGS) entry which is preliminary data.</text>
</comment>
<feature type="domain" description="Prohead serine protease" evidence="6">
    <location>
        <begin position="33"/>
        <end position="144"/>
    </location>
</feature>
<evidence type="ECO:0000256" key="5">
    <source>
        <dbReference type="SAM" id="Coils"/>
    </source>
</evidence>
<gene>
    <name evidence="8" type="ORF">CDV53_14265</name>
</gene>
<keyword evidence="3" id="KW-0645">Protease</keyword>
<organism evidence="8 9">
    <name type="scientific">Haematobacter missouriensis</name>
    <dbReference type="NCBI Taxonomy" id="366616"/>
    <lineage>
        <taxon>Bacteria</taxon>
        <taxon>Pseudomonadati</taxon>
        <taxon>Pseudomonadota</taxon>
        <taxon>Alphaproteobacteria</taxon>
        <taxon>Rhodobacterales</taxon>
        <taxon>Paracoccaceae</taxon>
        <taxon>Haematobacter</taxon>
    </lineage>
</organism>
<dbReference type="InterPro" id="IPR054612">
    <property type="entry name" value="Phage_capsid-like_C"/>
</dbReference>
<evidence type="ECO:0000256" key="1">
    <source>
        <dbReference type="ARBA" id="ARBA00004328"/>
    </source>
</evidence>
<dbReference type="NCBIfam" id="TIGR01554">
    <property type="entry name" value="major_cap_HK97"/>
    <property type="match status" value="1"/>
</dbReference>
<evidence type="ECO:0000313" key="9">
    <source>
        <dbReference type="Proteomes" id="UP000214673"/>
    </source>
</evidence>
<sequence length="642" mass="68104">MDRMYSTIAIKAVDEDARIITGIASTPTPDRADDVVIPEGATFKLPIPLLYQHDHSQPIGHVVKAKVTKSGIEIEASIAKGLSDVDAIWSKIKAGLVRGLSIGFRGIEAEEIPRSWGRKFTKWEWLELSAVVVPANAEATILTVKQFAGASSGQTGNIAPSVEGHPKTVSLVPKEGKTMKTYAEQIAALEAKRQANTARMEEVMSKSMTEGRSTDASEQEEFDTLESEIGQIDGDLKRLRSMERLAVSKAVAVEGGKSIETGSNVRGGLAPVTVKAPKLDAGIGFARLAKIKAISKLDGESPRHIAKMLYGEDSAEYGMLVKAAVPAGTTTGATWAGPLVGEQGSAFADFLEYLRPQTILGRFGAAGVPSLRRVPFRVPLIGQTSGGAGYWVGQGKAKPLTKFDFERRVLDPTKVANIAVVTEEVLRDSSPAAEAIVRDSLAAALRERLDIDFVDPAKAAVANVSPQSITNGATAIPSNGTTADDVRADFQALMGAFIAANNAPTTGVWIMSATRALSLSLMRSPLGAPEFPDITMTGGTLFGMPVIVSEYVDADIVILANASDIYLADDGGIAVDMSREASLQMDDAPTMASDVPTATSVVSMFQTNSVAFRAERTINWARRRTSSVAYLTGVAWGAPVEP</sequence>
<dbReference type="Pfam" id="PF04586">
    <property type="entry name" value="Peptidase_S78"/>
    <property type="match status" value="1"/>
</dbReference>
<keyword evidence="5" id="KW-0175">Coiled coil</keyword>
<evidence type="ECO:0000256" key="3">
    <source>
        <dbReference type="ARBA" id="ARBA00022670"/>
    </source>
</evidence>
<keyword evidence="4" id="KW-0378">Hydrolase</keyword>
<evidence type="ECO:0000313" key="8">
    <source>
        <dbReference type="EMBL" id="OWJ73891.1"/>
    </source>
</evidence>
<dbReference type="Gene3D" id="3.30.2320.10">
    <property type="entry name" value="hypothetical protein PF0899 domain"/>
    <property type="match status" value="1"/>
</dbReference>
<protein>
    <submittedName>
        <fullName evidence="8">Major capsid protein</fullName>
    </submittedName>
</protein>
<keyword evidence="2" id="KW-1188">Viral release from host cell</keyword>
<name>A0ABX3ZQU6_9RHOB</name>
<comment type="subcellular location">
    <subcellularLocation>
        <location evidence="1">Virion</location>
    </subcellularLocation>
</comment>
<evidence type="ECO:0000256" key="4">
    <source>
        <dbReference type="ARBA" id="ARBA00022801"/>
    </source>
</evidence>
<dbReference type="Pfam" id="PF05065">
    <property type="entry name" value="Phage_capsid"/>
    <property type="match status" value="1"/>
</dbReference>
<dbReference type="InterPro" id="IPR054613">
    <property type="entry name" value="Peptidase_S78_dom"/>
</dbReference>
<dbReference type="RefSeq" id="WP_035745026.1">
    <property type="nucleotide sequence ID" value="NZ_JFGS01000017.1"/>
</dbReference>
<reference evidence="8 9" key="1">
    <citation type="submission" date="2016-11" db="EMBL/GenBank/DDBJ databases">
        <title>Comparison of Traditional DNA-DNA Hybridization with In Silico Genomic Analysis.</title>
        <authorList>
            <person name="Nicholson A.C."/>
            <person name="Sammons S."/>
            <person name="Humrighouse B.W."/>
            <person name="Graziano J."/>
            <person name="Lasker B."/>
            <person name="Whitney A.M."/>
            <person name="Mcquiston J.R."/>
        </authorList>
    </citation>
    <scope>NUCLEOTIDE SEQUENCE [LARGE SCALE GENOMIC DNA]</scope>
    <source>
        <strain evidence="8 9">H1892</strain>
    </source>
</reference>
<evidence type="ECO:0000259" key="7">
    <source>
        <dbReference type="Pfam" id="PF05065"/>
    </source>
</evidence>
<dbReference type="SUPFAM" id="SSF56563">
    <property type="entry name" value="Major capsid protein gp5"/>
    <property type="match status" value="1"/>
</dbReference>
<keyword evidence="9" id="KW-1185">Reference proteome</keyword>
<dbReference type="InterPro" id="IPR024455">
    <property type="entry name" value="Phage_capsid"/>
</dbReference>
<evidence type="ECO:0000259" key="6">
    <source>
        <dbReference type="Pfam" id="PF04586"/>
    </source>
</evidence>
<feature type="coiled-coil region" evidence="5">
    <location>
        <begin position="179"/>
        <end position="206"/>
    </location>
</feature>
<feature type="domain" description="Phage capsid-like C-terminal" evidence="7">
    <location>
        <begin position="379"/>
        <end position="632"/>
    </location>
</feature>
<dbReference type="Gene3D" id="3.30.2400.10">
    <property type="entry name" value="Major capsid protein gp5"/>
    <property type="match status" value="1"/>
</dbReference>